<keyword evidence="2" id="KW-0812">Transmembrane</keyword>
<feature type="region of interest" description="Disordered" evidence="1">
    <location>
        <begin position="1"/>
        <end position="22"/>
    </location>
</feature>
<reference evidence="4 5" key="1">
    <citation type="submission" date="2016-03" db="EMBL/GenBank/DDBJ databases">
        <title>Deep-sea bacteria in the southern Pacific.</title>
        <authorList>
            <person name="Tang K."/>
        </authorList>
    </citation>
    <scope>NUCLEOTIDE SEQUENCE [LARGE SCALE GENOMIC DNA]</scope>
    <source>
        <strain evidence="4 5">JLT2016</strain>
    </source>
</reference>
<organism evidence="4 5">
    <name type="scientific">Salipiger profundus</name>
    <dbReference type="NCBI Taxonomy" id="1229727"/>
    <lineage>
        <taxon>Bacteria</taxon>
        <taxon>Pseudomonadati</taxon>
        <taxon>Pseudomonadota</taxon>
        <taxon>Alphaproteobacteria</taxon>
        <taxon>Rhodobacterales</taxon>
        <taxon>Roseobacteraceae</taxon>
        <taxon>Salipiger</taxon>
    </lineage>
</organism>
<dbReference type="AlphaFoldDB" id="A0A1U7DBI3"/>
<dbReference type="EMBL" id="CP014796">
    <property type="protein sequence ID" value="APX25537.1"/>
    <property type="molecule type" value="Genomic_DNA"/>
</dbReference>
<evidence type="ECO:0000313" key="4">
    <source>
        <dbReference type="EMBL" id="APX25537.1"/>
    </source>
</evidence>
<feature type="transmembrane region" description="Helical" evidence="2">
    <location>
        <begin position="27"/>
        <end position="50"/>
    </location>
</feature>
<dbReference type="RefSeq" id="WP_076625062.1">
    <property type="nucleotide sequence ID" value="NZ_BMEW01000002.1"/>
</dbReference>
<evidence type="ECO:0000313" key="5">
    <source>
        <dbReference type="Proteomes" id="UP000186559"/>
    </source>
</evidence>
<feature type="domain" description="YhdP central" evidence="3">
    <location>
        <begin position="400"/>
        <end position="818"/>
    </location>
</feature>
<evidence type="ECO:0000256" key="2">
    <source>
        <dbReference type="SAM" id="Phobius"/>
    </source>
</evidence>
<dbReference type="InterPro" id="IPR025263">
    <property type="entry name" value="YhdP_central"/>
</dbReference>
<keyword evidence="2" id="KW-0472">Membrane</keyword>
<dbReference type="Pfam" id="PF13116">
    <property type="entry name" value="YhdP"/>
    <property type="match status" value="1"/>
</dbReference>
<evidence type="ECO:0000256" key="1">
    <source>
        <dbReference type="SAM" id="MobiDB-lite"/>
    </source>
</evidence>
<gene>
    <name evidence="4" type="ORF">Ga0080559_TMP4741</name>
</gene>
<dbReference type="STRING" id="1229727.Ga0080559_TMP4741"/>
<name>A0A1U7DBI3_9RHOB</name>
<evidence type="ECO:0000259" key="3">
    <source>
        <dbReference type="Pfam" id="PF13116"/>
    </source>
</evidence>
<keyword evidence="5" id="KW-1185">Reference proteome</keyword>
<accession>A0A1U7DBI3</accession>
<sequence length="1099" mass="115861">MSDEAKTEDGSAEPGTPSAPRGRKRRWLGGILAVLAVVLLLLAGGAWSMLGRPISAPDWVRVRIEQRLAEAVPALDISFGDMRLLVDPDGLAHVALTDVDIRSDTGAQVATLSDIEAGFSPSALLRGEVVLRRARLTGAMLALRRDAHGKLGLALGDVFDSDAPMPDLPTLIGLIDGAFARPQLAGLRSVEAEALTIRYEDVRAGRGWTADGGRLSLTREDGALRLAGDVALLGRGDTAATLELNAESRIGETSADFGMALEGLDAQDIATQSPALAWLHGLRAPISGALRGSMTEDGQLGALNATLRIGAGVLQPNTRTQPIPFDLARTYFSYSPGSATLTFDEISVRSAVGTILADGRAILREASDGWPRSMTGQFRVSRFEADPEGFLDRPLALDGAEVDWQLDFEPFRFELGRLRVSDPSLPLRLSGMLAADPEGWRLAVDGQLARIDKDGLLAYWPERIAPKQRKWVVDNIHAGEIRDGILSLRLAPGGTLEPYIDARVQDVSLTYARHLPRLVDADGQMTIYDHRFAVAVDRGRAVPPEGGSLDATGTTFVIPDMRERPARGEVSLRASGPLVAALSYLDSPKLEVMQKANKPVALGEGAVSVEGRIELPLKKGVQREEMTVTATGTVQGFSSTEVVPGRTLSADRLALDLDDDRLVISGTADMSGIPFDGRWEQSLIPGEGSRVEGQVALSQPVVEALGVTLADGTISGRGTGALSIALDKGAPPRFSLTSSLAGVGLSLPQIGWRLSQRQTGRFEISGSLGKPVTVDRLALSGNGLDTSGTVTLDANGKFSRLELPRLKVGGWLDGAAVLSARGQGRAPAVALSGALLDMRRAPFGTGGGGAGGGGPISVRMDRLQVSDTIWVSDFAGDFSTAGGINGDFTGDVGGTAPVGGTLVPQNGSTAVRIRSRDAGDVLEGAGIFRNVQDGTFDLTLIPVRGAPGSYDGALAINGARLQDAPAITGLLDAVSIVGLIDELNGPGIFFSEVEARFRLTPTQVILRRSSAVGPSMGISLDGYFNLRDKTMDMQGVLSPVYILNGIGRLFSRKGEGLIGFNFNLAGPVADPGVSVNPLSVFTPGMFRDIFRRPPPTVSQ</sequence>
<dbReference type="KEGG" id="tpro:Ga0080559_TMP4741"/>
<protein>
    <submittedName>
        <fullName evidence="4">AsmA-like C-terminal region</fullName>
    </submittedName>
</protein>
<dbReference type="Proteomes" id="UP000186559">
    <property type="component" value="Chromosome"/>
</dbReference>
<proteinExistence type="predicted"/>
<keyword evidence="2" id="KW-1133">Transmembrane helix</keyword>